<evidence type="ECO:0000256" key="1">
    <source>
        <dbReference type="ARBA" id="ARBA00022729"/>
    </source>
</evidence>
<name>A0A8S9PB99_BRACR</name>
<gene>
    <name evidence="4" type="ORF">F2Q69_00009964</name>
</gene>
<reference evidence="4" key="1">
    <citation type="submission" date="2019-12" db="EMBL/GenBank/DDBJ databases">
        <title>Genome sequencing and annotation of Brassica cretica.</title>
        <authorList>
            <person name="Studholme D.J."/>
            <person name="Sarris P."/>
        </authorList>
    </citation>
    <scope>NUCLEOTIDE SEQUENCE</scope>
    <source>
        <strain evidence="4">PFS-109/04</strain>
        <tissue evidence="4">Leaf</tissue>
    </source>
</reference>
<accession>A0A8S9PB99</accession>
<proteinExistence type="predicted"/>
<evidence type="ECO:0000313" key="4">
    <source>
        <dbReference type="EMBL" id="KAF3514318.1"/>
    </source>
</evidence>
<dbReference type="EMBL" id="QGKX02001521">
    <property type="protein sequence ID" value="KAF3514318.1"/>
    <property type="molecule type" value="Genomic_DNA"/>
</dbReference>
<evidence type="ECO:0000313" key="5">
    <source>
        <dbReference type="Proteomes" id="UP000712600"/>
    </source>
</evidence>
<dbReference type="Gene3D" id="3.30.430.20">
    <property type="entry name" value="Gnk2 domain, C-X8-C-X2-C motif"/>
    <property type="match status" value="1"/>
</dbReference>
<dbReference type="PANTHER" id="PTHR32099">
    <property type="entry name" value="CYSTEINE-RICH REPEAT SECRETORY PROTEIN"/>
    <property type="match status" value="1"/>
</dbReference>
<dbReference type="PROSITE" id="PS51473">
    <property type="entry name" value="GNK2"/>
    <property type="match status" value="1"/>
</dbReference>
<dbReference type="InterPro" id="IPR002902">
    <property type="entry name" value="GNK2"/>
</dbReference>
<dbReference type="PANTHER" id="PTHR32099:SF93">
    <property type="entry name" value="GNK2-HOMOLOGOUS DOMAIN-CONTAINING PROTEIN"/>
    <property type="match status" value="1"/>
</dbReference>
<evidence type="ECO:0000256" key="2">
    <source>
        <dbReference type="ARBA" id="ARBA00022737"/>
    </source>
</evidence>
<sequence length="108" mass="12182">MLRYSDRNIQSTLNISGGFILHNWNVTSNQVGFRDLVLSTMNQAATEAANSSRKFDARKAYFNAFQDLYALVQCTPDLTSLDCFRSLNWTINESPTEKNGGKTYCAEL</sequence>
<dbReference type="CDD" id="cd23509">
    <property type="entry name" value="Gnk2-like"/>
    <property type="match status" value="1"/>
</dbReference>
<dbReference type="InterPro" id="IPR038408">
    <property type="entry name" value="GNK2_sf"/>
</dbReference>
<protein>
    <recommendedName>
        <fullName evidence="3">Gnk2-homologous domain-containing protein</fullName>
    </recommendedName>
</protein>
<comment type="caution">
    <text evidence="4">The sequence shown here is derived from an EMBL/GenBank/DDBJ whole genome shotgun (WGS) entry which is preliminary data.</text>
</comment>
<dbReference type="AlphaFoldDB" id="A0A8S9PB99"/>
<organism evidence="4 5">
    <name type="scientific">Brassica cretica</name>
    <name type="common">Mustard</name>
    <dbReference type="NCBI Taxonomy" id="69181"/>
    <lineage>
        <taxon>Eukaryota</taxon>
        <taxon>Viridiplantae</taxon>
        <taxon>Streptophyta</taxon>
        <taxon>Embryophyta</taxon>
        <taxon>Tracheophyta</taxon>
        <taxon>Spermatophyta</taxon>
        <taxon>Magnoliopsida</taxon>
        <taxon>eudicotyledons</taxon>
        <taxon>Gunneridae</taxon>
        <taxon>Pentapetalae</taxon>
        <taxon>rosids</taxon>
        <taxon>malvids</taxon>
        <taxon>Brassicales</taxon>
        <taxon>Brassicaceae</taxon>
        <taxon>Brassiceae</taxon>
        <taxon>Brassica</taxon>
    </lineage>
</organism>
<keyword evidence="2" id="KW-0677">Repeat</keyword>
<keyword evidence="1" id="KW-0732">Signal</keyword>
<feature type="domain" description="Gnk2-homologous" evidence="3">
    <location>
        <begin position="15"/>
        <end position="108"/>
    </location>
</feature>
<dbReference type="Proteomes" id="UP000712600">
    <property type="component" value="Unassembled WGS sequence"/>
</dbReference>
<evidence type="ECO:0000259" key="3">
    <source>
        <dbReference type="PROSITE" id="PS51473"/>
    </source>
</evidence>